<dbReference type="OrthoDB" id="2444598at2759"/>
<dbReference type="InterPro" id="IPR011009">
    <property type="entry name" value="Kinase-like_dom_sf"/>
</dbReference>
<gene>
    <name evidence="1" type="ORF">CPELLU_LOCUS11598</name>
</gene>
<organism evidence="1 2">
    <name type="scientific">Cetraspora pellucida</name>
    <dbReference type="NCBI Taxonomy" id="1433469"/>
    <lineage>
        <taxon>Eukaryota</taxon>
        <taxon>Fungi</taxon>
        <taxon>Fungi incertae sedis</taxon>
        <taxon>Mucoromycota</taxon>
        <taxon>Glomeromycotina</taxon>
        <taxon>Glomeromycetes</taxon>
        <taxon>Diversisporales</taxon>
        <taxon>Gigasporaceae</taxon>
        <taxon>Cetraspora</taxon>
    </lineage>
</organism>
<keyword evidence="2" id="KW-1185">Reference proteome</keyword>
<reference evidence="1" key="1">
    <citation type="submission" date="2021-06" db="EMBL/GenBank/DDBJ databases">
        <authorList>
            <person name="Kallberg Y."/>
            <person name="Tangrot J."/>
            <person name="Rosling A."/>
        </authorList>
    </citation>
    <scope>NUCLEOTIDE SEQUENCE</scope>
    <source>
        <strain evidence="1">FL966</strain>
    </source>
</reference>
<dbReference type="Proteomes" id="UP000789759">
    <property type="component" value="Unassembled WGS sequence"/>
</dbReference>
<sequence>MIDNGEINISSDSEIDDDIKTILNGNEYQLLWVLCEKFENVRRIGQGGSTTVYYATWLDRQHEIWKKVALKLFHGSKSCRKEFLKE</sequence>
<dbReference type="SUPFAM" id="SSF56112">
    <property type="entry name" value="Protein kinase-like (PK-like)"/>
    <property type="match status" value="1"/>
</dbReference>
<protein>
    <submittedName>
        <fullName evidence="1">2610_t:CDS:1</fullName>
    </submittedName>
</protein>
<accession>A0A9N9HJ97</accession>
<evidence type="ECO:0000313" key="2">
    <source>
        <dbReference type="Proteomes" id="UP000789759"/>
    </source>
</evidence>
<comment type="caution">
    <text evidence="1">The sequence shown here is derived from an EMBL/GenBank/DDBJ whole genome shotgun (WGS) entry which is preliminary data.</text>
</comment>
<dbReference type="EMBL" id="CAJVQA010010424">
    <property type="protein sequence ID" value="CAG8696638.1"/>
    <property type="molecule type" value="Genomic_DNA"/>
</dbReference>
<dbReference type="Gene3D" id="3.30.200.20">
    <property type="entry name" value="Phosphorylase Kinase, domain 1"/>
    <property type="match status" value="1"/>
</dbReference>
<evidence type="ECO:0000313" key="1">
    <source>
        <dbReference type="EMBL" id="CAG8696638.1"/>
    </source>
</evidence>
<name>A0A9N9HJ97_9GLOM</name>
<proteinExistence type="predicted"/>
<dbReference type="AlphaFoldDB" id="A0A9N9HJ97"/>
<feature type="non-terminal residue" evidence="1">
    <location>
        <position position="1"/>
    </location>
</feature>